<reference evidence="3 4" key="1">
    <citation type="submission" date="2018-06" db="EMBL/GenBank/DDBJ databases">
        <title>Genomic Encyclopedia of Type Strains, Phase III (KMG-III): the genomes of soil and plant-associated and newly described type strains.</title>
        <authorList>
            <person name="Whitman W."/>
        </authorList>
    </citation>
    <scope>NUCLEOTIDE SEQUENCE [LARGE SCALE GENOMIC DNA]</scope>
    <source>
        <strain evidence="3 4">CECT 7945</strain>
    </source>
</reference>
<name>A0A2V4X163_9FLAO</name>
<proteinExistence type="predicted"/>
<dbReference type="InterPro" id="IPR005184">
    <property type="entry name" value="DUF306_Meta_HslJ"/>
</dbReference>
<keyword evidence="4" id="KW-1185">Reference proteome</keyword>
<gene>
    <name evidence="3" type="ORF">DFQ11_101853</name>
</gene>
<dbReference type="InterPro" id="IPR053147">
    <property type="entry name" value="Hsp_HslJ-like"/>
</dbReference>
<feature type="chain" id="PRO_5016114621" evidence="1">
    <location>
        <begin position="19"/>
        <end position="275"/>
    </location>
</feature>
<evidence type="ECO:0000259" key="2">
    <source>
        <dbReference type="Pfam" id="PF03724"/>
    </source>
</evidence>
<evidence type="ECO:0000313" key="4">
    <source>
        <dbReference type="Proteomes" id="UP000248054"/>
    </source>
</evidence>
<feature type="signal peptide" evidence="1">
    <location>
        <begin position="1"/>
        <end position="18"/>
    </location>
</feature>
<dbReference type="Gene3D" id="2.40.128.270">
    <property type="match status" value="1"/>
</dbReference>
<dbReference type="Proteomes" id="UP000248054">
    <property type="component" value="Unassembled WGS sequence"/>
</dbReference>
<sequence>MKLLLSLFTLLLAVTACDSTKKTIDSNQKMQKEETLSGTYFITHVGNNDVSKHKLAITFDESTNQFSGFAGCNQFFGAYSIDNNSLLLNNVGASKKLCHGDAMTIEDHILKALGIVDSFSIDDSILSLSGKSTILIKASKAEMVSQRPAAKSNTSGTSIKYQALTRGSFDFILISSSEIITSNDQSLQKLDKHSINQKDWDGLNALIEKVDLETFQNLNVPSTQHQFDGAAHATLAIQIGDIEYMSPTFDHGNPPTEIDALVNKVLSIKENTLKQ</sequence>
<dbReference type="OrthoDB" id="880459at2"/>
<evidence type="ECO:0000313" key="3">
    <source>
        <dbReference type="EMBL" id="PYE83418.1"/>
    </source>
</evidence>
<dbReference type="Pfam" id="PF03724">
    <property type="entry name" value="META"/>
    <property type="match status" value="1"/>
</dbReference>
<comment type="caution">
    <text evidence="3">The sequence shown here is derived from an EMBL/GenBank/DDBJ whole genome shotgun (WGS) entry which is preliminary data.</text>
</comment>
<protein>
    <submittedName>
        <fullName evidence="3">Heat shock protein HslJ</fullName>
    </submittedName>
</protein>
<dbReference type="PANTHER" id="PTHR35535">
    <property type="entry name" value="HEAT SHOCK PROTEIN HSLJ"/>
    <property type="match status" value="1"/>
</dbReference>
<dbReference type="InterPro" id="IPR038670">
    <property type="entry name" value="HslJ-like_sf"/>
</dbReference>
<dbReference type="EMBL" id="QJTD01000001">
    <property type="protein sequence ID" value="PYE83418.1"/>
    <property type="molecule type" value="Genomic_DNA"/>
</dbReference>
<dbReference type="PANTHER" id="PTHR35535:SF1">
    <property type="entry name" value="HEAT SHOCK PROTEIN HSLJ"/>
    <property type="match status" value="1"/>
</dbReference>
<keyword evidence="3" id="KW-0346">Stress response</keyword>
<organism evidence="3 4">
    <name type="scientific">Winogradskyella epiphytica</name>
    <dbReference type="NCBI Taxonomy" id="262005"/>
    <lineage>
        <taxon>Bacteria</taxon>
        <taxon>Pseudomonadati</taxon>
        <taxon>Bacteroidota</taxon>
        <taxon>Flavobacteriia</taxon>
        <taxon>Flavobacteriales</taxon>
        <taxon>Flavobacteriaceae</taxon>
        <taxon>Winogradskyella</taxon>
    </lineage>
</organism>
<dbReference type="RefSeq" id="WP_110474553.1">
    <property type="nucleotide sequence ID" value="NZ_BMWQ01000001.1"/>
</dbReference>
<accession>A0A2V4X163</accession>
<keyword evidence="1" id="KW-0732">Signal</keyword>
<dbReference type="AlphaFoldDB" id="A0A2V4X163"/>
<evidence type="ECO:0000256" key="1">
    <source>
        <dbReference type="SAM" id="SignalP"/>
    </source>
</evidence>
<feature type="domain" description="DUF306" evidence="2">
    <location>
        <begin position="35"/>
        <end position="132"/>
    </location>
</feature>
<dbReference type="PROSITE" id="PS51257">
    <property type="entry name" value="PROKAR_LIPOPROTEIN"/>
    <property type="match status" value="1"/>
</dbReference>